<evidence type="ECO:0000313" key="2">
    <source>
        <dbReference type="Proteomes" id="UP000095287"/>
    </source>
</evidence>
<dbReference type="WBParaSite" id="L893_g2102.t1">
    <property type="protein sequence ID" value="L893_g2102.t1"/>
    <property type="gene ID" value="L893_g2102"/>
</dbReference>
<feature type="compositionally biased region" description="Basic residues" evidence="1">
    <location>
        <begin position="50"/>
        <end position="63"/>
    </location>
</feature>
<keyword evidence="2" id="KW-1185">Reference proteome</keyword>
<organism evidence="2 3">
    <name type="scientific">Steinernema glaseri</name>
    <dbReference type="NCBI Taxonomy" id="37863"/>
    <lineage>
        <taxon>Eukaryota</taxon>
        <taxon>Metazoa</taxon>
        <taxon>Ecdysozoa</taxon>
        <taxon>Nematoda</taxon>
        <taxon>Chromadorea</taxon>
        <taxon>Rhabditida</taxon>
        <taxon>Tylenchina</taxon>
        <taxon>Panagrolaimomorpha</taxon>
        <taxon>Strongyloidoidea</taxon>
        <taxon>Steinernematidae</taxon>
        <taxon>Steinernema</taxon>
    </lineage>
</organism>
<accession>A0A1I7YYM8</accession>
<dbReference type="AlphaFoldDB" id="A0A1I7YYM8"/>
<evidence type="ECO:0000313" key="3">
    <source>
        <dbReference type="WBParaSite" id="L893_g2102.t1"/>
    </source>
</evidence>
<feature type="region of interest" description="Disordered" evidence="1">
    <location>
        <begin position="44"/>
        <end position="64"/>
    </location>
</feature>
<evidence type="ECO:0000256" key="1">
    <source>
        <dbReference type="SAM" id="MobiDB-lite"/>
    </source>
</evidence>
<sequence>MTNGVVFCAPPVASAIPALTKCKHVAWVVIVVVFNGAPSTANGYSTARTGWRRHPPSKGHRMIRVAQTKSYALEPANNK</sequence>
<protein>
    <submittedName>
        <fullName evidence="3">Secreted protein</fullName>
    </submittedName>
</protein>
<reference evidence="3" key="1">
    <citation type="submission" date="2016-11" db="UniProtKB">
        <authorList>
            <consortium name="WormBaseParasite"/>
        </authorList>
    </citation>
    <scope>IDENTIFICATION</scope>
</reference>
<proteinExistence type="predicted"/>
<name>A0A1I7YYM8_9BILA</name>
<dbReference type="Proteomes" id="UP000095287">
    <property type="component" value="Unplaced"/>
</dbReference>